<feature type="signal peptide" evidence="1">
    <location>
        <begin position="1"/>
        <end position="28"/>
    </location>
</feature>
<protein>
    <submittedName>
        <fullName evidence="2">Uncharacterized protein</fullName>
    </submittedName>
</protein>
<reference evidence="2 3" key="1">
    <citation type="submission" date="2023-04" db="EMBL/GenBank/DDBJ databases">
        <title>Genome of Basidiobolus ranarum AG-B5.</title>
        <authorList>
            <person name="Stajich J.E."/>
            <person name="Carter-House D."/>
            <person name="Gryganskyi A."/>
        </authorList>
    </citation>
    <scope>NUCLEOTIDE SEQUENCE [LARGE SCALE GENOMIC DNA]</scope>
    <source>
        <strain evidence="2 3">AG-B5</strain>
    </source>
</reference>
<keyword evidence="3" id="KW-1185">Reference proteome</keyword>
<dbReference type="EMBL" id="JASJQH010010891">
    <property type="protein sequence ID" value="KAK9667624.1"/>
    <property type="molecule type" value="Genomic_DNA"/>
</dbReference>
<evidence type="ECO:0000256" key="1">
    <source>
        <dbReference type="SAM" id="SignalP"/>
    </source>
</evidence>
<sequence length="125" mass="13847">MVSPEIAFTRQMTIIVLALTSLWENVDSENFHAAERSNCLYPYFQPISDQNGRLLREKFDLSAPGLRLKGVVIGSLTVASVLDYSNEEADTSSEEEVVDTATPAVSNDWKMEVITIDGRNIGSSY</sequence>
<organism evidence="2 3">
    <name type="scientific">Basidiobolus ranarum</name>
    <dbReference type="NCBI Taxonomy" id="34480"/>
    <lineage>
        <taxon>Eukaryota</taxon>
        <taxon>Fungi</taxon>
        <taxon>Fungi incertae sedis</taxon>
        <taxon>Zoopagomycota</taxon>
        <taxon>Entomophthoromycotina</taxon>
        <taxon>Basidiobolomycetes</taxon>
        <taxon>Basidiobolales</taxon>
        <taxon>Basidiobolaceae</taxon>
        <taxon>Basidiobolus</taxon>
    </lineage>
</organism>
<accession>A0ABR2VK72</accession>
<dbReference type="Proteomes" id="UP001479436">
    <property type="component" value="Unassembled WGS sequence"/>
</dbReference>
<keyword evidence="1" id="KW-0732">Signal</keyword>
<evidence type="ECO:0000313" key="2">
    <source>
        <dbReference type="EMBL" id="KAK9667624.1"/>
    </source>
</evidence>
<feature type="chain" id="PRO_5046460034" evidence="1">
    <location>
        <begin position="29"/>
        <end position="125"/>
    </location>
</feature>
<evidence type="ECO:0000313" key="3">
    <source>
        <dbReference type="Proteomes" id="UP001479436"/>
    </source>
</evidence>
<proteinExistence type="predicted"/>
<comment type="caution">
    <text evidence="2">The sequence shown here is derived from an EMBL/GenBank/DDBJ whole genome shotgun (WGS) entry which is preliminary data.</text>
</comment>
<gene>
    <name evidence="2" type="ORF">K7432_017590</name>
</gene>
<name>A0ABR2VK72_9FUNG</name>